<dbReference type="GeneID" id="70178409"/>
<protein>
    <recommendedName>
        <fullName evidence="3">HTH TFE/IIEalpha-type domain-containing protein</fullName>
    </recommendedName>
</protein>
<evidence type="ECO:0000256" key="2">
    <source>
        <dbReference type="ARBA" id="ARBA00023163"/>
    </source>
</evidence>
<reference evidence="4" key="1">
    <citation type="journal article" date="2021" name="Nat. Commun.">
        <title>Genetic determinants of endophytism in the Arabidopsis root mycobiome.</title>
        <authorList>
            <person name="Mesny F."/>
            <person name="Miyauchi S."/>
            <person name="Thiergart T."/>
            <person name="Pickel B."/>
            <person name="Atanasova L."/>
            <person name="Karlsson M."/>
            <person name="Huettel B."/>
            <person name="Barry K.W."/>
            <person name="Haridas S."/>
            <person name="Chen C."/>
            <person name="Bauer D."/>
            <person name="Andreopoulos W."/>
            <person name="Pangilinan J."/>
            <person name="LaButti K."/>
            <person name="Riley R."/>
            <person name="Lipzen A."/>
            <person name="Clum A."/>
            <person name="Drula E."/>
            <person name="Henrissat B."/>
            <person name="Kohler A."/>
            <person name="Grigoriev I.V."/>
            <person name="Martin F.M."/>
            <person name="Hacquard S."/>
        </authorList>
    </citation>
    <scope>NUCLEOTIDE SEQUENCE</scope>
    <source>
        <strain evidence="4">MPI-CAGE-CH-0230</strain>
    </source>
</reference>
<feature type="domain" description="HTH TFE/IIEalpha-type" evidence="3">
    <location>
        <begin position="1"/>
        <end position="95"/>
    </location>
</feature>
<dbReference type="GO" id="GO:0006367">
    <property type="term" value="P:transcription initiation at RNA polymerase II promoter"/>
    <property type="evidence" value="ECO:0007669"/>
    <property type="project" value="InterPro"/>
</dbReference>
<evidence type="ECO:0000313" key="4">
    <source>
        <dbReference type="EMBL" id="KAH7032867.1"/>
    </source>
</evidence>
<dbReference type="Proteomes" id="UP000756346">
    <property type="component" value="Unassembled WGS sequence"/>
</dbReference>
<dbReference type="InterPro" id="IPR039997">
    <property type="entry name" value="TFE"/>
</dbReference>
<keyword evidence="1" id="KW-0805">Transcription regulation</keyword>
<organism evidence="4 5">
    <name type="scientific">Microdochium trichocladiopsis</name>
    <dbReference type="NCBI Taxonomy" id="1682393"/>
    <lineage>
        <taxon>Eukaryota</taxon>
        <taxon>Fungi</taxon>
        <taxon>Dikarya</taxon>
        <taxon>Ascomycota</taxon>
        <taxon>Pezizomycotina</taxon>
        <taxon>Sordariomycetes</taxon>
        <taxon>Xylariomycetidae</taxon>
        <taxon>Xylariales</taxon>
        <taxon>Microdochiaceae</taxon>
        <taxon>Microdochium</taxon>
    </lineage>
</organism>
<comment type="caution">
    <text evidence="4">The sequence shown here is derived from an EMBL/GenBank/DDBJ whole genome shotgun (WGS) entry which is preliminary data.</text>
</comment>
<dbReference type="OrthoDB" id="361102at2759"/>
<dbReference type="PROSITE" id="PS51344">
    <property type="entry name" value="HTH_TFE_IIE"/>
    <property type="match status" value="1"/>
</dbReference>
<dbReference type="InterPro" id="IPR002853">
    <property type="entry name" value="TFIIE_asu"/>
</dbReference>
<dbReference type="RefSeq" id="XP_046013699.1">
    <property type="nucleotide sequence ID" value="XM_046148863.1"/>
</dbReference>
<sequence>LLRSVVRAFYRDREAYDMRHILIVDALVMHSALRDDDLGYLMSMNLKDLHKICATLKEQRFIAQHVRPEIKEGQTKPSNRTYYYIDYRQAIDGIKWRAYTVDKAVQGNAVPAQEKKEYFCRRCKSEWTQMEVLDNVTAAGFICHRCAYVLEYDPERQAGGHEQSTRLNNQLKFITELLPRLDEVVIPDNTFEVAHSHARPVERDRTNQVAKSTVVESAKPTAVRGMANTGPRDLTISITDQENITEEEAQAELERQRKIKEANALPVWHVQSTVTG</sequence>
<dbReference type="EMBL" id="JAGTJQ010000004">
    <property type="protein sequence ID" value="KAH7032867.1"/>
    <property type="molecule type" value="Genomic_DNA"/>
</dbReference>
<accession>A0A9P8Y842</accession>
<keyword evidence="5" id="KW-1185">Reference proteome</keyword>
<evidence type="ECO:0000313" key="5">
    <source>
        <dbReference type="Proteomes" id="UP000756346"/>
    </source>
</evidence>
<gene>
    <name evidence="4" type="ORF">B0I36DRAFT_208074</name>
</gene>
<evidence type="ECO:0000259" key="3">
    <source>
        <dbReference type="PROSITE" id="PS51344"/>
    </source>
</evidence>
<evidence type="ECO:0000256" key="1">
    <source>
        <dbReference type="ARBA" id="ARBA00023015"/>
    </source>
</evidence>
<name>A0A9P8Y842_9PEZI</name>
<feature type="non-terminal residue" evidence="4">
    <location>
        <position position="1"/>
    </location>
</feature>
<dbReference type="GO" id="GO:0005673">
    <property type="term" value="C:transcription factor TFIIE complex"/>
    <property type="evidence" value="ECO:0007669"/>
    <property type="project" value="TreeGrafter"/>
</dbReference>
<dbReference type="SMART" id="SM00531">
    <property type="entry name" value="TFIIE"/>
    <property type="match status" value="1"/>
</dbReference>
<proteinExistence type="predicted"/>
<dbReference type="InterPro" id="IPR024550">
    <property type="entry name" value="TFIIEa/SarR/Rpc3_HTH_dom"/>
</dbReference>
<keyword evidence="2" id="KW-0804">Transcription</keyword>
<dbReference type="PANTHER" id="PTHR13097:SF7">
    <property type="entry name" value="GENERAL TRANSCRIPTION FACTOR IIE SUBUNIT 1"/>
    <property type="match status" value="1"/>
</dbReference>
<dbReference type="Pfam" id="PF02002">
    <property type="entry name" value="TFIIE_alpha"/>
    <property type="match status" value="1"/>
</dbReference>
<dbReference type="InterPro" id="IPR017919">
    <property type="entry name" value="TFIIE/TFIIEa_HTH"/>
</dbReference>
<dbReference type="AlphaFoldDB" id="A0A9P8Y842"/>
<dbReference type="PANTHER" id="PTHR13097">
    <property type="entry name" value="TRANSCRIPTION INITIATION FACTOR IIE, ALPHA SUBUNIT"/>
    <property type="match status" value="1"/>
</dbReference>
<feature type="non-terminal residue" evidence="4">
    <location>
        <position position="276"/>
    </location>
</feature>